<dbReference type="Proteomes" id="UP000256478">
    <property type="component" value="Unassembled WGS sequence"/>
</dbReference>
<dbReference type="InterPro" id="IPR035985">
    <property type="entry name" value="Ubiquitin-activating_enz"/>
</dbReference>
<evidence type="ECO:0000259" key="1">
    <source>
        <dbReference type="Pfam" id="PF00899"/>
    </source>
</evidence>
<dbReference type="NCBIfam" id="NF006077">
    <property type="entry name" value="PRK08223.1"/>
    <property type="match status" value="1"/>
</dbReference>
<dbReference type="GO" id="GO:0008641">
    <property type="term" value="F:ubiquitin-like modifier activating enzyme activity"/>
    <property type="evidence" value="ECO:0007669"/>
    <property type="project" value="InterPro"/>
</dbReference>
<comment type="caution">
    <text evidence="2">The sequence shown here is derived from an EMBL/GenBank/DDBJ whole genome shotgun (WGS) entry which is preliminary data.</text>
</comment>
<reference evidence="2 3" key="1">
    <citation type="submission" date="2018-08" db="EMBL/GenBank/DDBJ databases">
        <title>Thalassotalea euphylliae genome.</title>
        <authorList>
            <person name="Summers S."/>
            <person name="Rice S.A."/>
            <person name="Freckelton M.L."/>
            <person name="Nedved B.T."/>
            <person name="Hadfield M.G."/>
        </authorList>
    </citation>
    <scope>NUCLEOTIDE SEQUENCE [LARGE SCALE GENOMIC DNA]</scope>
    <source>
        <strain evidence="2 3">H1</strain>
    </source>
</reference>
<gene>
    <name evidence="2" type="ORF">DXX93_19645</name>
</gene>
<dbReference type="EMBL" id="QUOU01000001">
    <property type="protein sequence ID" value="REL28560.1"/>
    <property type="molecule type" value="Genomic_DNA"/>
</dbReference>
<dbReference type="SUPFAM" id="SSF69572">
    <property type="entry name" value="Activating enzymes of the ubiquitin-like proteins"/>
    <property type="match status" value="1"/>
</dbReference>
<keyword evidence="2" id="KW-0548">Nucleotidyltransferase</keyword>
<organism evidence="2 3">
    <name type="scientific">Thalassotalea euphylliae</name>
    <dbReference type="NCBI Taxonomy" id="1655234"/>
    <lineage>
        <taxon>Bacteria</taxon>
        <taxon>Pseudomonadati</taxon>
        <taxon>Pseudomonadota</taxon>
        <taxon>Gammaproteobacteria</taxon>
        <taxon>Alteromonadales</taxon>
        <taxon>Colwelliaceae</taxon>
        <taxon>Thalassotalea</taxon>
    </lineage>
</organism>
<proteinExistence type="predicted"/>
<keyword evidence="2" id="KW-0808">Transferase</keyword>
<name>A0A3E0TVU4_9GAMM</name>
<dbReference type="PANTHER" id="PTHR43267">
    <property type="entry name" value="TRNA THREONYLCARBAMOYLADENOSINE DEHYDRATASE"/>
    <property type="match status" value="1"/>
</dbReference>
<dbReference type="InterPro" id="IPR000594">
    <property type="entry name" value="ThiF_NAD_FAD-bd"/>
</dbReference>
<accession>A0A3E0TVU4</accession>
<dbReference type="InterPro" id="IPR045886">
    <property type="entry name" value="ThiF/MoeB/HesA"/>
</dbReference>
<dbReference type="AlphaFoldDB" id="A0A3E0TVU4"/>
<dbReference type="RefSeq" id="WP_116009592.1">
    <property type="nucleotide sequence ID" value="NZ_QUOU01000001.1"/>
</dbReference>
<dbReference type="GO" id="GO:0061504">
    <property type="term" value="P:cyclic threonylcarbamoyladenosine biosynthetic process"/>
    <property type="evidence" value="ECO:0007669"/>
    <property type="project" value="TreeGrafter"/>
</dbReference>
<dbReference type="OrthoDB" id="272552at2"/>
<dbReference type="Pfam" id="PF00899">
    <property type="entry name" value="ThiF"/>
    <property type="match status" value="1"/>
</dbReference>
<feature type="domain" description="THIF-type NAD/FAD binding fold" evidence="1">
    <location>
        <begin position="12"/>
        <end position="261"/>
    </location>
</feature>
<evidence type="ECO:0000313" key="2">
    <source>
        <dbReference type="EMBL" id="REL28560.1"/>
    </source>
</evidence>
<dbReference type="Gene3D" id="3.40.50.720">
    <property type="entry name" value="NAD(P)-binding Rossmann-like Domain"/>
    <property type="match status" value="1"/>
</dbReference>
<dbReference type="PANTHER" id="PTHR43267:SF1">
    <property type="entry name" value="TRNA THREONYLCARBAMOYLADENOSINE DEHYDRATASE"/>
    <property type="match status" value="1"/>
</dbReference>
<dbReference type="GO" id="GO:0061503">
    <property type="term" value="F:tRNA threonylcarbamoyladenosine dehydratase"/>
    <property type="evidence" value="ECO:0007669"/>
    <property type="project" value="TreeGrafter"/>
</dbReference>
<protein>
    <submittedName>
        <fullName evidence="2">ThiF family adenylyltransferase</fullName>
    </submittedName>
</protein>
<sequence length="286" mass="31715">MSHTFDYDIAFSRNIGWVTEAEQQIIKSKRIAIAGMGGVGGDHVLTLARLGITKFNLSDFDEFGCENTNRQVGATVDTYGQKKLDTMIAMAKAINPEIEFKTFPEGINEANTEEFLKNADCYVDSLDFFALEARKRVFRLCAEKNIPATTAAPIGMGTAYLNFLPGGMTFEEYFRLEGYSENEQYLRFFLGLTPAALQQAYLVDPSKLDLANKKGPSTTIACKLAAGVTGANVAKILLNRGDVIAIPYGLHFDAYTNQFKKTWRPGGNNNLLQKLAYKLAKRKMNI</sequence>
<dbReference type="GO" id="GO:0016779">
    <property type="term" value="F:nucleotidyltransferase activity"/>
    <property type="evidence" value="ECO:0007669"/>
    <property type="project" value="UniProtKB-KW"/>
</dbReference>
<dbReference type="CDD" id="cd01483">
    <property type="entry name" value="E1_enzyme_family"/>
    <property type="match status" value="1"/>
</dbReference>
<evidence type="ECO:0000313" key="3">
    <source>
        <dbReference type="Proteomes" id="UP000256478"/>
    </source>
</evidence>